<dbReference type="InterPro" id="IPR007693">
    <property type="entry name" value="DNA_helicase_DnaB-like_N"/>
</dbReference>
<sequence>MVAVPYSYTDEHSFRPPINALPQQNIEAEEAVLGGIMLDPDAIYRVKDRLKPEYFYMGAHKDIYQACLRLCKKGQPTDLLHVTSWLIDHDLLARIGGRNKLATLVDRTVSAVNIDSLANLIIDKFRRRDLDKIGDEIKYLSHDTELEITDIDTRILNRIQAITATPLAPTEEENRRWRYNRLLKELQHIYLKISDPGEKLYALQELANRTPGRRPKDLENLYMKSLCATVEPRISLDQLESEIGSQGRKWLLGGILPEATTTLVYADGGVGKTKWLYDLLYCLTTGQNWNGFPATADNRRVLIYQGDESKHDMLQALNKRGFTPGTEARQRTQVRFGWNTDAIPILYRDIEEFDPAIIMIDSLTFVNRYSIYDENSTEYSRAVLELNQVVAETGKNIVIIHHANRQGQARGATSIKNAVSEVVKLERDTSPQANVQEKILTIEKSRSRRFPASYRLFFNEEDFSFSVLEEVGQEMGSPDTSTRQRIVEFLQQKANIKFEAEEIARHIGSSGSNTRRCCYQLARDGIIIVDERSNSGTRKLYYITRESENCSIYTPLQSESTTSSAWITSENTQDNSHQSDTSENNNVYQNTRSPGDHHPITLGDHLLNNSESHTQQELSRECNEGDRLSMPKIEFLENSESEKKSQENDDRPITFAQNDCTVSVLEGDRPRRSGGDRVALEGDQLEGDRLEPVVQAPQPKHSSTKPRITVGAVFWSRSLAKRVKVTKVYPSVKKVDVVLPNDFESKPRLPWHDLADWRDEVWLGDEVEVLQGEHRGQVLIVDCIHEGGIWLKKPSKARFSPPLCNNGVPYQLEHLKKVGQTL</sequence>
<comment type="caution">
    <text evidence="5">The sequence shown here is derived from an EMBL/GenBank/DDBJ whole genome shotgun (WGS) entry which is preliminary data.</text>
</comment>
<keyword evidence="6" id="KW-1185">Reference proteome</keyword>
<dbReference type="PANTHER" id="PTHR30153:SF2">
    <property type="entry name" value="REPLICATIVE DNA HELICASE"/>
    <property type="match status" value="1"/>
</dbReference>
<dbReference type="SUPFAM" id="SSF52540">
    <property type="entry name" value="P-loop containing nucleoside triphosphate hydrolases"/>
    <property type="match status" value="1"/>
</dbReference>
<dbReference type="InterPro" id="IPR036185">
    <property type="entry name" value="DNA_heli_DnaB-like_N_sf"/>
</dbReference>
<feature type="region of interest" description="Disordered" evidence="3">
    <location>
        <begin position="561"/>
        <end position="606"/>
    </location>
</feature>
<feature type="compositionally biased region" description="Polar residues" evidence="3">
    <location>
        <begin position="561"/>
        <end position="593"/>
    </location>
</feature>
<gene>
    <name evidence="5" type="ORF">I8752_34355</name>
</gene>
<feature type="domain" description="DNA helicase DnaB-like N-terminal" evidence="4">
    <location>
        <begin position="22"/>
        <end position="122"/>
    </location>
</feature>
<evidence type="ECO:0000313" key="5">
    <source>
        <dbReference type="EMBL" id="MBH8577957.1"/>
    </source>
</evidence>
<dbReference type="AlphaFoldDB" id="A0A8J7LHC7"/>
<dbReference type="Proteomes" id="UP000662314">
    <property type="component" value="Unassembled WGS sequence"/>
</dbReference>
<dbReference type="GO" id="GO:0003678">
    <property type="term" value="F:DNA helicase activity"/>
    <property type="evidence" value="ECO:0007669"/>
    <property type="project" value="InterPro"/>
</dbReference>
<dbReference type="EMBL" id="JAECZA010000300">
    <property type="protein sequence ID" value="MBH8577957.1"/>
    <property type="molecule type" value="Genomic_DNA"/>
</dbReference>
<keyword evidence="2" id="KW-0238">DNA-binding</keyword>
<dbReference type="GO" id="GO:0005524">
    <property type="term" value="F:ATP binding"/>
    <property type="evidence" value="ECO:0007669"/>
    <property type="project" value="InterPro"/>
</dbReference>
<reference evidence="5 6" key="1">
    <citation type="journal article" date="2021" name="Int. J. Syst. Evol. Microbiol.">
        <title>Amazonocrinis nigriterrae gen. nov., sp. nov., Atlanticothrix silvestris gen. nov., sp. nov. and Dendronalium phyllosphericum gen. nov., sp. nov., nostocacean cyanobacteria from Brazilian environments.</title>
        <authorList>
            <person name="Alvarenga D.O."/>
            <person name="Andreote A.P.D."/>
            <person name="Branco L.H.Z."/>
            <person name="Delbaje E."/>
            <person name="Cruz R.B."/>
            <person name="Varani A.M."/>
            <person name="Fiore M.F."/>
        </authorList>
    </citation>
    <scope>NUCLEOTIDE SEQUENCE [LARGE SCALE GENOMIC DNA]</scope>
    <source>
        <strain evidence="5 6">CENA369</strain>
    </source>
</reference>
<dbReference type="GO" id="GO:0003677">
    <property type="term" value="F:DNA binding"/>
    <property type="evidence" value="ECO:0007669"/>
    <property type="project" value="UniProtKB-KW"/>
</dbReference>
<dbReference type="GO" id="GO:0006260">
    <property type="term" value="P:DNA replication"/>
    <property type="evidence" value="ECO:0007669"/>
    <property type="project" value="UniProtKB-KW"/>
</dbReference>
<dbReference type="InterPro" id="IPR016136">
    <property type="entry name" value="DNA_helicase_N/primase_C"/>
</dbReference>
<dbReference type="Pfam" id="PF13481">
    <property type="entry name" value="AAA_25"/>
    <property type="match status" value="1"/>
</dbReference>
<evidence type="ECO:0000256" key="2">
    <source>
        <dbReference type="ARBA" id="ARBA00023125"/>
    </source>
</evidence>
<dbReference type="SUPFAM" id="SSF48024">
    <property type="entry name" value="N-terminal domain of DnaB helicase"/>
    <property type="match status" value="1"/>
</dbReference>
<proteinExistence type="predicted"/>
<dbReference type="Gene3D" id="3.40.50.300">
    <property type="entry name" value="P-loop containing nucleotide triphosphate hydrolases"/>
    <property type="match status" value="1"/>
</dbReference>
<keyword evidence="1" id="KW-0235">DNA replication</keyword>
<dbReference type="Pfam" id="PF00772">
    <property type="entry name" value="DnaB"/>
    <property type="match status" value="1"/>
</dbReference>
<evidence type="ECO:0000259" key="4">
    <source>
        <dbReference type="Pfam" id="PF00772"/>
    </source>
</evidence>
<organism evidence="5 6">
    <name type="scientific">Dendronalium phyllosphericum CENA369</name>
    <dbReference type="NCBI Taxonomy" id="1725256"/>
    <lineage>
        <taxon>Bacteria</taxon>
        <taxon>Bacillati</taxon>
        <taxon>Cyanobacteriota</taxon>
        <taxon>Cyanophyceae</taxon>
        <taxon>Nostocales</taxon>
        <taxon>Nostocaceae</taxon>
        <taxon>Dendronalium</taxon>
        <taxon>Dendronalium phyllosphericum</taxon>
    </lineage>
</organism>
<evidence type="ECO:0000256" key="3">
    <source>
        <dbReference type="SAM" id="MobiDB-lite"/>
    </source>
</evidence>
<dbReference type="Gene3D" id="1.10.860.10">
    <property type="entry name" value="DNAb Helicase, Chain A"/>
    <property type="match status" value="1"/>
</dbReference>
<evidence type="ECO:0000313" key="6">
    <source>
        <dbReference type="Proteomes" id="UP000662314"/>
    </source>
</evidence>
<name>A0A8J7LHC7_9NOST</name>
<dbReference type="InterPro" id="IPR027417">
    <property type="entry name" value="P-loop_NTPase"/>
</dbReference>
<dbReference type="PANTHER" id="PTHR30153">
    <property type="entry name" value="REPLICATIVE DNA HELICASE DNAB"/>
    <property type="match status" value="1"/>
</dbReference>
<accession>A0A8J7LHC7</accession>
<dbReference type="GO" id="GO:0005829">
    <property type="term" value="C:cytosol"/>
    <property type="evidence" value="ECO:0007669"/>
    <property type="project" value="TreeGrafter"/>
</dbReference>
<evidence type="ECO:0000256" key="1">
    <source>
        <dbReference type="ARBA" id="ARBA00022705"/>
    </source>
</evidence>
<dbReference type="RefSeq" id="WP_214436636.1">
    <property type="nucleotide sequence ID" value="NZ_CAWPUQ010000237.1"/>
</dbReference>
<protein>
    <submittedName>
        <fullName evidence="5">AAA family ATPase</fullName>
    </submittedName>
</protein>